<evidence type="ECO:0000256" key="5">
    <source>
        <dbReference type="ARBA" id="ARBA00023186"/>
    </source>
</evidence>
<gene>
    <name evidence="7" type="primary">fliS</name>
    <name evidence="7" type="ORF">EIK76_03775</name>
</gene>
<evidence type="ECO:0000256" key="1">
    <source>
        <dbReference type="ARBA" id="ARBA00004514"/>
    </source>
</evidence>
<keyword evidence="3 6" id="KW-0963">Cytoplasm</keyword>
<reference evidence="7 8" key="1">
    <citation type="submission" date="2018-11" db="EMBL/GenBank/DDBJ databases">
        <title>Draft genome analysis of Rheinheimera mesophila isolated from an industrial waste site.</title>
        <authorList>
            <person name="Yu Q."/>
            <person name="Qi Y."/>
            <person name="Zhang H."/>
            <person name="Lu Y."/>
            <person name="Pu J."/>
        </authorList>
    </citation>
    <scope>NUCLEOTIDE SEQUENCE [LARGE SCALE GENOMIC DNA]</scope>
    <source>
        <strain evidence="7 8">IITR13</strain>
    </source>
</reference>
<keyword evidence="7" id="KW-0966">Cell projection</keyword>
<comment type="similarity">
    <text evidence="2 6">Belongs to the FliS family.</text>
</comment>
<dbReference type="InterPro" id="IPR036584">
    <property type="entry name" value="FliS_sf"/>
</dbReference>
<evidence type="ECO:0000313" key="7">
    <source>
        <dbReference type="EMBL" id="RRJ23216.1"/>
    </source>
</evidence>
<comment type="subcellular location">
    <subcellularLocation>
        <location evidence="1 6">Cytoplasm</location>
        <location evidence="1 6">Cytosol</location>
    </subcellularLocation>
</comment>
<evidence type="ECO:0000256" key="6">
    <source>
        <dbReference type="PIRNR" id="PIRNR039090"/>
    </source>
</evidence>
<keyword evidence="5" id="KW-0143">Chaperone</keyword>
<evidence type="ECO:0000313" key="8">
    <source>
        <dbReference type="Proteomes" id="UP000276260"/>
    </source>
</evidence>
<dbReference type="NCBIfam" id="TIGR00208">
    <property type="entry name" value="fliS"/>
    <property type="match status" value="1"/>
</dbReference>
<sequence length="146" mass="16160">MSYGIKAYKSVGIKDDLAVADPHRVIQLLMQGSLENMAKAKGAMERKDFAEKSRTVSKAMSIISALQHSLDMDVGGEVSQNLWSLYDFMVNHLMQASRESNPAKVDDVIEIMIKIKSGWDAIPVEERQKGFQMLAERQGQSALASA</sequence>
<dbReference type="OrthoDB" id="9792010at2"/>
<protein>
    <recommendedName>
        <fullName evidence="6">Flagellar secretion chaperone FliS</fullName>
    </recommendedName>
</protein>
<dbReference type="InterPro" id="IPR003713">
    <property type="entry name" value="FliS"/>
</dbReference>
<dbReference type="SUPFAM" id="SSF101116">
    <property type="entry name" value="Flagellar export chaperone FliS"/>
    <property type="match status" value="1"/>
</dbReference>
<name>A0A3P3QPN0_9GAMM</name>
<evidence type="ECO:0000256" key="4">
    <source>
        <dbReference type="ARBA" id="ARBA00022795"/>
    </source>
</evidence>
<dbReference type="AlphaFoldDB" id="A0A3P3QPN0"/>
<evidence type="ECO:0000256" key="2">
    <source>
        <dbReference type="ARBA" id="ARBA00008787"/>
    </source>
</evidence>
<comment type="caution">
    <text evidence="7">The sequence shown here is derived from an EMBL/GenBank/DDBJ whole genome shotgun (WGS) entry which is preliminary data.</text>
</comment>
<dbReference type="Pfam" id="PF02561">
    <property type="entry name" value="FliS"/>
    <property type="match status" value="1"/>
</dbReference>
<proteinExistence type="inferred from homology"/>
<dbReference type="GO" id="GO:0005829">
    <property type="term" value="C:cytosol"/>
    <property type="evidence" value="ECO:0007669"/>
    <property type="project" value="UniProtKB-SubCell"/>
</dbReference>
<dbReference type="GO" id="GO:0071973">
    <property type="term" value="P:bacterial-type flagellum-dependent cell motility"/>
    <property type="evidence" value="ECO:0007669"/>
    <property type="project" value="TreeGrafter"/>
</dbReference>
<dbReference type="PANTHER" id="PTHR34773:SF1">
    <property type="entry name" value="FLAGELLAR SECRETION CHAPERONE FLIS"/>
    <property type="match status" value="1"/>
</dbReference>
<dbReference type="RefSeq" id="WP_046520017.1">
    <property type="nucleotide sequence ID" value="NZ_LAVS01000022.1"/>
</dbReference>
<keyword evidence="7" id="KW-0282">Flagellum</keyword>
<accession>A0A3P3QPN0</accession>
<dbReference type="Gene3D" id="1.20.120.340">
    <property type="entry name" value="Flagellar protein FliS"/>
    <property type="match status" value="1"/>
</dbReference>
<dbReference type="PIRSF" id="PIRSF039090">
    <property type="entry name" value="Flis"/>
    <property type="match status" value="1"/>
</dbReference>
<dbReference type="Proteomes" id="UP000276260">
    <property type="component" value="Unassembled WGS sequence"/>
</dbReference>
<organism evidence="7 8">
    <name type="scientific">Rheinheimera mesophila</name>
    <dbReference type="NCBI Taxonomy" id="1547515"/>
    <lineage>
        <taxon>Bacteria</taxon>
        <taxon>Pseudomonadati</taxon>
        <taxon>Pseudomonadota</taxon>
        <taxon>Gammaproteobacteria</taxon>
        <taxon>Chromatiales</taxon>
        <taxon>Chromatiaceae</taxon>
        <taxon>Rheinheimera</taxon>
    </lineage>
</organism>
<dbReference type="EMBL" id="RRCF01000001">
    <property type="protein sequence ID" value="RRJ23216.1"/>
    <property type="molecule type" value="Genomic_DNA"/>
</dbReference>
<keyword evidence="4 6" id="KW-1005">Bacterial flagellum biogenesis</keyword>
<evidence type="ECO:0000256" key="3">
    <source>
        <dbReference type="ARBA" id="ARBA00022490"/>
    </source>
</evidence>
<keyword evidence="7" id="KW-0969">Cilium</keyword>
<keyword evidence="8" id="KW-1185">Reference proteome</keyword>
<dbReference type="GO" id="GO:0044780">
    <property type="term" value="P:bacterial-type flagellum assembly"/>
    <property type="evidence" value="ECO:0007669"/>
    <property type="project" value="InterPro"/>
</dbReference>
<dbReference type="CDD" id="cd16098">
    <property type="entry name" value="FliS"/>
    <property type="match status" value="1"/>
</dbReference>
<dbReference type="PANTHER" id="PTHR34773">
    <property type="entry name" value="FLAGELLAR SECRETION CHAPERONE FLIS"/>
    <property type="match status" value="1"/>
</dbReference>